<feature type="transmembrane region" description="Helical" evidence="8">
    <location>
        <begin position="26"/>
        <end position="49"/>
    </location>
</feature>
<dbReference type="SUPFAM" id="SSF54523">
    <property type="entry name" value="Pili subunits"/>
    <property type="match status" value="1"/>
</dbReference>
<dbReference type="EMBL" id="LAQU01000004">
    <property type="protein sequence ID" value="KKB64455.1"/>
    <property type="molecule type" value="Genomic_DNA"/>
</dbReference>
<evidence type="ECO:0000256" key="7">
    <source>
        <dbReference type="ARBA" id="ARBA00023136"/>
    </source>
</evidence>
<evidence type="ECO:0000256" key="5">
    <source>
        <dbReference type="ARBA" id="ARBA00022692"/>
    </source>
</evidence>
<evidence type="ECO:0000313" key="9">
    <source>
        <dbReference type="EMBL" id="KKB64455.1"/>
    </source>
</evidence>
<gene>
    <name evidence="9" type="ORF">WM40_06075</name>
</gene>
<evidence type="ECO:0000256" key="8">
    <source>
        <dbReference type="SAM" id="Phobius"/>
    </source>
</evidence>
<reference evidence="9 10" key="1">
    <citation type="submission" date="2015-03" db="EMBL/GenBank/DDBJ databases">
        <title>Draft Genome Sequence of Burkholderia andropogonis type strain ICMP2807, isolated from Sorghum bicolor.</title>
        <authorList>
            <person name="Lopes-Santos L."/>
            <person name="Castro D.B."/>
            <person name="Ottoboni L.M."/>
            <person name="Park D."/>
            <person name="Weirc B.S."/>
            <person name="Destefano S.A."/>
        </authorList>
    </citation>
    <scope>NUCLEOTIDE SEQUENCE [LARGE SCALE GENOMIC DNA]</scope>
    <source>
        <strain evidence="9 10">ICMP2807</strain>
    </source>
</reference>
<evidence type="ECO:0008006" key="11">
    <source>
        <dbReference type="Google" id="ProtNLM"/>
    </source>
</evidence>
<sequence length="238" mass="25792">MKRTDRSNRFSGRRNGVSMASKAPPVAGFTLIELLVAIALLAVVALLSWRGFDQIVRGRQIVVAAMADERAIARAFDQVGYDARAAASDDDAQGSAITLQRDGFTIVRYLLRPEQPQRLQVIVYAVRDGNLVRRASAPIGTVGALRQALSGEGNQGDWGEVVLLPQVQGLQAAVWLEAQGWTRSQQEVAAEVTRAQRALRDPATSAAPLDRAAEGLQLTLTTKGGGVRRYERDYLVAQ</sequence>
<accession>A0A0F5K3C2</accession>
<evidence type="ECO:0000256" key="1">
    <source>
        <dbReference type="ARBA" id="ARBA00004377"/>
    </source>
</evidence>
<keyword evidence="3" id="KW-0488">Methylation</keyword>
<evidence type="ECO:0000256" key="6">
    <source>
        <dbReference type="ARBA" id="ARBA00022989"/>
    </source>
</evidence>
<keyword evidence="4" id="KW-0997">Cell inner membrane</keyword>
<evidence type="ECO:0000313" key="10">
    <source>
        <dbReference type="Proteomes" id="UP000033618"/>
    </source>
</evidence>
<dbReference type="NCBIfam" id="TIGR02532">
    <property type="entry name" value="IV_pilin_GFxxxE"/>
    <property type="match status" value="1"/>
</dbReference>
<keyword evidence="2" id="KW-1003">Cell membrane</keyword>
<keyword evidence="7 8" id="KW-0472">Membrane</keyword>
<dbReference type="InterPro" id="IPR045584">
    <property type="entry name" value="Pilin-like"/>
</dbReference>
<keyword evidence="6 8" id="KW-1133">Transmembrane helix</keyword>
<dbReference type="InterPro" id="IPR012902">
    <property type="entry name" value="N_methyl_site"/>
</dbReference>
<dbReference type="Proteomes" id="UP000033618">
    <property type="component" value="Unassembled WGS sequence"/>
</dbReference>
<dbReference type="PROSITE" id="PS00409">
    <property type="entry name" value="PROKAR_NTER_METHYL"/>
    <property type="match status" value="1"/>
</dbReference>
<dbReference type="PATRIC" id="fig|28092.6.peg.1443"/>
<evidence type="ECO:0000256" key="2">
    <source>
        <dbReference type="ARBA" id="ARBA00022475"/>
    </source>
</evidence>
<name>A0A0F5K3C2_9BURK</name>
<evidence type="ECO:0000256" key="4">
    <source>
        <dbReference type="ARBA" id="ARBA00022519"/>
    </source>
</evidence>
<comment type="subcellular location">
    <subcellularLocation>
        <location evidence="1">Cell inner membrane</location>
        <topology evidence="1">Single-pass membrane protein</topology>
    </subcellularLocation>
</comment>
<dbReference type="InterPro" id="IPR051621">
    <property type="entry name" value="T2SS_protein_J"/>
</dbReference>
<dbReference type="GO" id="GO:0005886">
    <property type="term" value="C:plasma membrane"/>
    <property type="evidence" value="ECO:0007669"/>
    <property type="project" value="UniProtKB-SubCell"/>
</dbReference>
<keyword evidence="5 8" id="KW-0812">Transmembrane</keyword>
<keyword evidence="10" id="KW-1185">Reference proteome</keyword>
<dbReference type="STRING" id="28092.WM40_06075"/>
<dbReference type="PANTHER" id="PTHR39583">
    <property type="entry name" value="TYPE II SECRETION SYSTEM PROTEIN J-RELATED"/>
    <property type="match status" value="1"/>
</dbReference>
<organism evidence="9 10">
    <name type="scientific">Robbsia andropogonis</name>
    <dbReference type="NCBI Taxonomy" id="28092"/>
    <lineage>
        <taxon>Bacteria</taxon>
        <taxon>Pseudomonadati</taxon>
        <taxon>Pseudomonadota</taxon>
        <taxon>Betaproteobacteria</taxon>
        <taxon>Burkholderiales</taxon>
        <taxon>Burkholderiaceae</taxon>
        <taxon>Robbsia</taxon>
    </lineage>
</organism>
<evidence type="ECO:0000256" key="3">
    <source>
        <dbReference type="ARBA" id="ARBA00022481"/>
    </source>
</evidence>
<dbReference type="AlphaFoldDB" id="A0A0F5K3C2"/>
<dbReference type="Pfam" id="PF07963">
    <property type="entry name" value="N_methyl"/>
    <property type="match status" value="1"/>
</dbReference>
<proteinExistence type="predicted"/>
<comment type="caution">
    <text evidence="9">The sequence shown here is derived from an EMBL/GenBank/DDBJ whole genome shotgun (WGS) entry which is preliminary data.</text>
</comment>
<protein>
    <recommendedName>
        <fullName evidence="11">General secretion pathway protein GspJ</fullName>
    </recommendedName>
</protein>
<dbReference type="PANTHER" id="PTHR39583:SF2">
    <property type="entry name" value="TYPE II SECRETION SYSTEM PROTEIN J"/>
    <property type="match status" value="1"/>
</dbReference>